<name>A0A1B1SAZ0_9BACT</name>
<feature type="region of interest" description="Disordered" evidence="2">
    <location>
        <begin position="51"/>
        <end position="72"/>
    </location>
</feature>
<dbReference type="GeneID" id="65537156"/>
<proteinExistence type="predicted"/>
<accession>A0A1Z2XHL2</accession>
<accession>A0A1B1SAZ0</accession>
<dbReference type="STRING" id="1796646.A4V02_09770"/>
<evidence type="ECO:0000313" key="4">
    <source>
        <dbReference type="Proteomes" id="UP000186351"/>
    </source>
</evidence>
<feature type="compositionally biased region" description="Basic and acidic residues" evidence="2">
    <location>
        <begin position="1"/>
        <end position="18"/>
    </location>
</feature>
<feature type="region of interest" description="Disordered" evidence="2">
    <location>
        <begin position="1"/>
        <end position="27"/>
    </location>
</feature>
<dbReference type="InterPro" id="IPR007139">
    <property type="entry name" value="DUF349"/>
</dbReference>
<evidence type="ECO:0000313" key="3">
    <source>
        <dbReference type="EMBL" id="ANU63975.1"/>
    </source>
</evidence>
<reference evidence="4" key="1">
    <citation type="submission" date="2016-04" db="EMBL/GenBank/DDBJ databases">
        <title>Complete Genome Sequences of Twelve Strains of a Stable Defined Moderately Diverse Mouse Microbiota 2 (sDMDMm2).</title>
        <authorList>
            <person name="Uchimura Y."/>
            <person name="Wyss M."/>
            <person name="Brugiroux S."/>
            <person name="Limenitakis J.P."/>
            <person name="Stecher B."/>
            <person name="McCoy K.D."/>
            <person name="Macpherson A.J."/>
        </authorList>
    </citation>
    <scope>NUCLEOTIDE SEQUENCE [LARGE SCALE GENOMIC DNA]</scope>
    <source>
        <strain evidence="4">YL27</strain>
    </source>
</reference>
<keyword evidence="4" id="KW-1185">Reference proteome</keyword>
<dbReference type="KEGG" id="pary:A4V02_09770"/>
<keyword evidence="1" id="KW-0175">Coiled coil</keyword>
<dbReference type="OrthoDB" id="5422202at2"/>
<dbReference type="EMBL" id="CP015402">
    <property type="protein sequence ID" value="ANU63975.1"/>
    <property type="molecule type" value="Genomic_DNA"/>
</dbReference>
<gene>
    <name evidence="3" type="ORF">A4V02_09770</name>
</gene>
<evidence type="ECO:0000256" key="2">
    <source>
        <dbReference type="SAM" id="MobiDB-lite"/>
    </source>
</evidence>
<dbReference type="Pfam" id="PF03993">
    <property type="entry name" value="DUF349"/>
    <property type="match status" value="5"/>
</dbReference>
<dbReference type="RefSeq" id="WP_084274083.1">
    <property type="nucleotide sequence ID" value="NZ_CAJTAP010000029.1"/>
</dbReference>
<protein>
    <recommendedName>
        <fullName evidence="5">DUF349 domain-containing protein</fullName>
    </recommendedName>
</protein>
<evidence type="ECO:0000256" key="1">
    <source>
        <dbReference type="SAM" id="Coils"/>
    </source>
</evidence>
<feature type="compositionally biased region" description="Low complexity" evidence="2">
    <location>
        <begin position="60"/>
        <end position="72"/>
    </location>
</feature>
<dbReference type="AlphaFoldDB" id="A0A1B1SAZ0"/>
<feature type="coiled-coil region" evidence="1">
    <location>
        <begin position="578"/>
        <end position="640"/>
    </location>
</feature>
<organism evidence="3 4">
    <name type="scientific">Muribaculum intestinale</name>
    <dbReference type="NCBI Taxonomy" id="1796646"/>
    <lineage>
        <taxon>Bacteria</taxon>
        <taxon>Pseudomonadati</taxon>
        <taxon>Bacteroidota</taxon>
        <taxon>Bacteroidia</taxon>
        <taxon>Bacteroidales</taxon>
        <taxon>Muribaculaceae</taxon>
        <taxon>Muribaculum</taxon>
    </lineage>
</organism>
<evidence type="ECO:0008006" key="5">
    <source>
        <dbReference type="Google" id="ProtNLM"/>
    </source>
</evidence>
<sequence>MELRDQSSAELENIRPEEVSLPAEVSADAPAVTDSVVESDVNEVCENETVPVGNAGGELVSEPEASASVSESVVERPMTKEEVIARLEEISSRSGADVSRDEVTRLRQAFHAFRKNELIAEKEAFIADGNDEKDYLPSLDPLEERMTVLLNIIKEAKAEFIARQDEERRANLARKRDIIRELDEMAADTDNVNRHFPRFRELTQAFKDAGEVPPTDATDLWRDYQAAVERFYDQLKVNKDLRDYDFKKNLEMKQLLIEEAEKLEEEADVVTAFRRLQDLHEKWRDVGPVAKELRDEIWNRFKEASAIINKKYQAFFEERKERERENEEKKTSICERVEKIDITSLANHSSWEQATKEILAAQEEWKKLGFASKKVNNALFARFRKTCDDFFTAKGDYFRQVRDMRTSNLERKTALCERAEALKDSTDWKKTADAITELQKEWKTIGPVDKKHSDIIWRRFIDACDYFFECRKKATSGQRRTERENLKNKEEIIKTLKAIADDTPRDEAIAKVKELQNAWQAIGHVPFRDKDRVNEEYRTVVGNLYEHFDIREKRARMEAFAGNIREMQGDGNRLGRERERLVRALEQKRAEIKTYENNLGFFNVTSKSGNALLRDMERKIDHLKEDLKALEEKIRLIDQNI</sequence>
<dbReference type="Proteomes" id="UP000186351">
    <property type="component" value="Chromosome"/>
</dbReference>